<gene>
    <name evidence="1" type="ORF">VW35_17585</name>
</gene>
<dbReference type="Gene3D" id="3.40.50.2000">
    <property type="entry name" value="Glycogen Phosphorylase B"/>
    <property type="match status" value="1"/>
</dbReference>
<name>A0A0F5L2L0_9HYPH</name>
<dbReference type="STRING" id="361041.VW35_17585"/>
<dbReference type="PANTHER" id="PTHR39517:SF1">
    <property type="entry name" value="LIPID-A-DISACCHARIDE SYNTHASE"/>
    <property type="match status" value="1"/>
</dbReference>
<dbReference type="SUPFAM" id="SSF53756">
    <property type="entry name" value="UDP-Glycosyltransferase/glycogen phosphorylase"/>
    <property type="match status" value="1"/>
</dbReference>
<comment type="caution">
    <text evidence="1">The sequence shown here is derived from an EMBL/GenBank/DDBJ whole genome shotgun (WGS) entry which is preliminary data.</text>
</comment>
<protein>
    <recommendedName>
        <fullName evidence="3">Glycosyl transferase family 28 C-terminal domain-containing protein</fullName>
    </recommendedName>
</protein>
<keyword evidence="2" id="KW-1185">Reference proteome</keyword>
<evidence type="ECO:0000313" key="2">
    <source>
        <dbReference type="Proteomes" id="UP000033514"/>
    </source>
</evidence>
<evidence type="ECO:0008006" key="3">
    <source>
        <dbReference type="Google" id="ProtNLM"/>
    </source>
</evidence>
<dbReference type="AlphaFoldDB" id="A0A0F5L2L0"/>
<proteinExistence type="predicted"/>
<dbReference type="InterPro" id="IPR019994">
    <property type="entry name" value="Lipid-A-disac_synthase-rel_put"/>
</dbReference>
<dbReference type="Proteomes" id="UP000033514">
    <property type="component" value="Unassembled WGS sequence"/>
</dbReference>
<dbReference type="PATRIC" id="fig|361041.3.peg.2922"/>
<evidence type="ECO:0000313" key="1">
    <source>
        <dbReference type="EMBL" id="KKB76583.1"/>
    </source>
</evidence>
<sequence>MDAIPVGEYNARARRRTPLAVTLLPGSRALTAESFALQVSALRLIPESERPDVFLAVAGSVSVDELAKAANLRRTPLLSTESADLGELSDGNLTVHMARGSAMGNLIEASDVVMSQAGTATIQSLGLGRPAITFINPRDRRSRFADEQNLFGEARIVVEPKAEEIATALRRLLTDTVERTRLGQVGQDRIGGPGAMEAILAEIRA</sequence>
<dbReference type="EMBL" id="LAJG01000042">
    <property type="protein sequence ID" value="KKB76583.1"/>
    <property type="molecule type" value="Genomic_DNA"/>
</dbReference>
<dbReference type="PANTHER" id="PTHR39517">
    <property type="entry name" value="SLL0192 PROTEIN"/>
    <property type="match status" value="1"/>
</dbReference>
<reference evidence="1 2" key="1">
    <citation type="submission" date="2015-03" db="EMBL/GenBank/DDBJ databases">
        <authorList>
            <person name="Hassan Y.I."/>
            <person name="Lepp D."/>
            <person name="Zhou T."/>
        </authorList>
    </citation>
    <scope>NUCLEOTIDE SEQUENCE [LARGE SCALE GENOMIC DNA]</scope>
    <source>
        <strain evidence="1 2">GH2-10</strain>
    </source>
</reference>
<organism evidence="1 2">
    <name type="scientific">Devosia soli</name>
    <dbReference type="NCBI Taxonomy" id="361041"/>
    <lineage>
        <taxon>Bacteria</taxon>
        <taxon>Pseudomonadati</taxon>
        <taxon>Pseudomonadota</taxon>
        <taxon>Alphaproteobacteria</taxon>
        <taxon>Hyphomicrobiales</taxon>
        <taxon>Devosiaceae</taxon>
        <taxon>Devosia</taxon>
    </lineage>
</organism>
<accession>A0A0F5L2L0</accession>